<evidence type="ECO:0000313" key="2">
    <source>
        <dbReference type="EMBL" id="NMM47351.1"/>
    </source>
</evidence>
<dbReference type="RefSeq" id="WP_169677979.1">
    <property type="nucleotide sequence ID" value="NZ_JABBNU010000002.1"/>
</dbReference>
<keyword evidence="1" id="KW-1133">Transmembrane helix</keyword>
<dbReference type="AlphaFoldDB" id="A0A848IVT2"/>
<protein>
    <submittedName>
        <fullName evidence="2">Uncharacterized protein</fullName>
    </submittedName>
</protein>
<evidence type="ECO:0000313" key="3">
    <source>
        <dbReference type="Proteomes" id="UP000559010"/>
    </source>
</evidence>
<keyword evidence="3" id="KW-1185">Reference proteome</keyword>
<name>A0A848IVT2_9BACT</name>
<evidence type="ECO:0000256" key="1">
    <source>
        <dbReference type="SAM" id="Phobius"/>
    </source>
</evidence>
<organism evidence="2 3">
    <name type="scientific">Marinigracilibium pacificum</name>
    <dbReference type="NCBI Taxonomy" id="2729599"/>
    <lineage>
        <taxon>Bacteria</taxon>
        <taxon>Pseudomonadati</taxon>
        <taxon>Bacteroidota</taxon>
        <taxon>Cytophagia</taxon>
        <taxon>Cytophagales</taxon>
        <taxon>Flammeovirgaceae</taxon>
        <taxon>Marinigracilibium</taxon>
    </lineage>
</organism>
<keyword evidence="1" id="KW-0812">Transmembrane</keyword>
<comment type="caution">
    <text evidence="2">The sequence shown here is derived from an EMBL/GenBank/DDBJ whole genome shotgun (WGS) entry which is preliminary data.</text>
</comment>
<gene>
    <name evidence="2" type="ORF">HH304_03000</name>
</gene>
<reference evidence="2 3" key="1">
    <citation type="submission" date="2020-04" db="EMBL/GenBank/DDBJ databases">
        <title>Flammeovirgaceae bacterium KN852 isolated from deep sea.</title>
        <authorList>
            <person name="Zhang D.-C."/>
        </authorList>
    </citation>
    <scope>NUCLEOTIDE SEQUENCE [LARGE SCALE GENOMIC DNA]</scope>
    <source>
        <strain evidence="2 3">KN852</strain>
    </source>
</reference>
<sequence length="436" mass="49370">MAIKKIFIKSVFLVVILISILVLSVKLLFDFREIKSFEYSIAEGAGVVIRLDADRIFRKVAVNAITHPGYYLKDDNDSIQDELDEYGIKIPGNVFIYSLEQYPGSYYLCLPVENATKAGEFIKHFLRSDNLISDRGVLKCVSGDSTLEAAVKRNRMILAYHVENQLHGPSASEMLKSKFRSLKSDPFLWELKDHEADLLIMGANEFHEINFENGLISWKGRVSDRSPTESINALKEFGERKQGSVRKLLTHITEVVLGNDDAVALNSLFDQDIQDLDVYINGTTFKTIDFNQTEISNLSANSQQPEPKIKMPAIQFMMVTDSSPDTGLVNKDDKYDLMPLFGLKSMNSAKDTILVGNIPEFQIEKFDNDNTLLDIDIDFDSWSDSVDLPINALLLKYISRLDFEVIRESKMYQVSGVIQMDNKDINSFVVLQDVVE</sequence>
<feature type="transmembrane region" description="Helical" evidence="1">
    <location>
        <begin position="6"/>
        <end position="29"/>
    </location>
</feature>
<dbReference type="Proteomes" id="UP000559010">
    <property type="component" value="Unassembled WGS sequence"/>
</dbReference>
<proteinExistence type="predicted"/>
<dbReference type="EMBL" id="JABBNU010000002">
    <property type="protein sequence ID" value="NMM47351.1"/>
    <property type="molecule type" value="Genomic_DNA"/>
</dbReference>
<accession>A0A848IVT2</accession>
<keyword evidence="1" id="KW-0472">Membrane</keyword>